<gene>
    <name evidence="1" type="ORF">D2A34_09685</name>
</gene>
<dbReference type="Proteomes" id="UP000265930">
    <property type="component" value="Unassembled WGS sequence"/>
</dbReference>
<name>A0A399IR17_9CLOT</name>
<dbReference type="EMBL" id="QXDJ01000002">
    <property type="protein sequence ID" value="RII35455.1"/>
    <property type="molecule type" value="Genomic_DNA"/>
</dbReference>
<organism evidence="1 2">
    <name type="scientific">Clostridium chromiireducens</name>
    <dbReference type="NCBI Taxonomy" id="225345"/>
    <lineage>
        <taxon>Bacteria</taxon>
        <taxon>Bacillati</taxon>
        <taxon>Bacillota</taxon>
        <taxon>Clostridia</taxon>
        <taxon>Eubacteriales</taxon>
        <taxon>Clostridiaceae</taxon>
        <taxon>Clostridium</taxon>
    </lineage>
</organism>
<accession>A0A399IR17</accession>
<dbReference type="RefSeq" id="WP_119366476.1">
    <property type="nucleotide sequence ID" value="NZ_QXDJ01000002.1"/>
</dbReference>
<dbReference type="AlphaFoldDB" id="A0A399IR17"/>
<evidence type="ECO:0000313" key="2">
    <source>
        <dbReference type="Proteomes" id="UP000265930"/>
    </source>
</evidence>
<reference evidence="1 2" key="1">
    <citation type="submission" date="2018-08" db="EMBL/GenBank/DDBJ databases">
        <title>Genome of Clostridium chromiireducens C1, DSM12136.</title>
        <authorList>
            <person name="Xing M."/>
            <person name="Wei Y."/>
            <person name="Ang E.L."/>
            <person name="Zhao H."/>
            <person name="Zhang Y."/>
        </authorList>
    </citation>
    <scope>NUCLEOTIDE SEQUENCE [LARGE SCALE GENOMIC DNA]</scope>
    <source>
        <strain evidence="1 2">C1</strain>
    </source>
</reference>
<sequence>MKGYIYIKDTMTIVTIINNVVACNGSTIKGDSIAVLGIGEYLITDLEFNEGDILPVGVIDKRLEIAMLSEQ</sequence>
<proteinExistence type="predicted"/>
<comment type="caution">
    <text evidence="1">The sequence shown here is derived from an EMBL/GenBank/DDBJ whole genome shotgun (WGS) entry which is preliminary data.</text>
</comment>
<evidence type="ECO:0000313" key="1">
    <source>
        <dbReference type="EMBL" id="RII35455.1"/>
    </source>
</evidence>
<protein>
    <submittedName>
        <fullName evidence="1">Uncharacterized protein</fullName>
    </submittedName>
</protein>